<dbReference type="Proteomes" id="UP001201217">
    <property type="component" value="Unassembled WGS sequence"/>
</dbReference>
<evidence type="ECO:0000259" key="1">
    <source>
        <dbReference type="Pfam" id="PF13769"/>
    </source>
</evidence>
<proteinExistence type="predicted"/>
<gene>
    <name evidence="2" type="ORF">L1I42_07555</name>
</gene>
<reference evidence="2 3" key="1">
    <citation type="submission" date="2022-01" db="EMBL/GenBank/DDBJ databases">
        <title>Maritalea mediterranea sp. nov., isolated from marine plastic residues from the Malva-rosa beach (Valencia, Spain).</title>
        <authorList>
            <person name="Vidal-Verdu A."/>
            <person name="Molina-Menor E."/>
            <person name="Pascual J."/>
            <person name="Pereto J."/>
            <person name="Porcar M."/>
        </authorList>
    </citation>
    <scope>NUCLEOTIDE SEQUENCE [LARGE SCALE GENOMIC DNA]</scope>
    <source>
        <strain evidence="2 3">P4.10X</strain>
    </source>
</reference>
<dbReference type="EMBL" id="JAKGTI010000001">
    <property type="protein sequence ID" value="MCF4098342.1"/>
    <property type="molecule type" value="Genomic_DNA"/>
</dbReference>
<dbReference type="RefSeq" id="WP_236113868.1">
    <property type="nucleotide sequence ID" value="NZ_JAKGTI010000001.1"/>
</dbReference>
<sequence length="101" mass="11370">MNLTVIYWRDIPTQISFGKGRKAKKRPLADRFMVAVDKAAMVSGAADDDAYLEEWRREQIDIGDEAPEDAMERIANELEAEYPTKILAQLAQNGGRNTLEA</sequence>
<protein>
    <submittedName>
        <fullName evidence="2">Virulence factor</fullName>
    </submittedName>
</protein>
<name>A0ABS9E6A4_9HYPH</name>
<organism evidence="2 3">
    <name type="scientific">Maritalea mediterranea</name>
    <dbReference type="NCBI Taxonomy" id="2909667"/>
    <lineage>
        <taxon>Bacteria</taxon>
        <taxon>Pseudomonadati</taxon>
        <taxon>Pseudomonadota</taxon>
        <taxon>Alphaproteobacteria</taxon>
        <taxon>Hyphomicrobiales</taxon>
        <taxon>Devosiaceae</taxon>
        <taxon>Maritalea</taxon>
    </lineage>
</organism>
<accession>A0ABS9E6A4</accession>
<feature type="domain" description="Virulence factor" evidence="1">
    <location>
        <begin position="7"/>
        <end position="90"/>
    </location>
</feature>
<dbReference type="Pfam" id="PF13769">
    <property type="entry name" value="Virulence_fact"/>
    <property type="match status" value="1"/>
</dbReference>
<evidence type="ECO:0000313" key="3">
    <source>
        <dbReference type="Proteomes" id="UP001201217"/>
    </source>
</evidence>
<evidence type="ECO:0000313" key="2">
    <source>
        <dbReference type="EMBL" id="MCF4098342.1"/>
    </source>
</evidence>
<dbReference type="InterPro" id="IPR025989">
    <property type="entry name" value="Virulence_F_dom"/>
</dbReference>
<comment type="caution">
    <text evidence="2">The sequence shown here is derived from an EMBL/GenBank/DDBJ whole genome shotgun (WGS) entry which is preliminary data.</text>
</comment>
<keyword evidence="3" id="KW-1185">Reference proteome</keyword>